<evidence type="ECO:0000256" key="1">
    <source>
        <dbReference type="SAM" id="MobiDB-lite"/>
    </source>
</evidence>
<proteinExistence type="predicted"/>
<dbReference type="AlphaFoldDB" id="A0A5B7H806"/>
<feature type="region of interest" description="Disordered" evidence="1">
    <location>
        <begin position="46"/>
        <end position="78"/>
    </location>
</feature>
<comment type="caution">
    <text evidence="2">The sequence shown here is derived from an EMBL/GenBank/DDBJ whole genome shotgun (WGS) entry which is preliminary data.</text>
</comment>
<dbReference type="EMBL" id="VSRR010022717">
    <property type="protein sequence ID" value="MPC64924.1"/>
    <property type="molecule type" value="Genomic_DNA"/>
</dbReference>
<feature type="compositionally biased region" description="Polar residues" evidence="1">
    <location>
        <begin position="46"/>
        <end position="57"/>
    </location>
</feature>
<sequence length="78" mass="8752">MIKLRPGAMTRVEFFRASQNKSRRKFMAADVLEDIAQRCRTTHIPQQNTVSSASSTVAEHGASWISSRSQDLRMKGKG</sequence>
<organism evidence="2 3">
    <name type="scientific">Portunus trituberculatus</name>
    <name type="common">Swimming crab</name>
    <name type="synonym">Neptunus trituberculatus</name>
    <dbReference type="NCBI Taxonomy" id="210409"/>
    <lineage>
        <taxon>Eukaryota</taxon>
        <taxon>Metazoa</taxon>
        <taxon>Ecdysozoa</taxon>
        <taxon>Arthropoda</taxon>
        <taxon>Crustacea</taxon>
        <taxon>Multicrustacea</taxon>
        <taxon>Malacostraca</taxon>
        <taxon>Eumalacostraca</taxon>
        <taxon>Eucarida</taxon>
        <taxon>Decapoda</taxon>
        <taxon>Pleocyemata</taxon>
        <taxon>Brachyura</taxon>
        <taxon>Eubrachyura</taxon>
        <taxon>Portunoidea</taxon>
        <taxon>Portunidae</taxon>
        <taxon>Portuninae</taxon>
        <taxon>Portunus</taxon>
    </lineage>
</organism>
<protein>
    <submittedName>
        <fullName evidence="2">Uncharacterized protein</fullName>
    </submittedName>
</protein>
<gene>
    <name evidence="2" type="ORF">E2C01_059046</name>
</gene>
<evidence type="ECO:0000313" key="3">
    <source>
        <dbReference type="Proteomes" id="UP000324222"/>
    </source>
</evidence>
<reference evidence="2 3" key="1">
    <citation type="submission" date="2019-05" db="EMBL/GenBank/DDBJ databases">
        <title>Another draft genome of Portunus trituberculatus and its Hox gene families provides insights of decapod evolution.</title>
        <authorList>
            <person name="Jeong J.-H."/>
            <person name="Song I."/>
            <person name="Kim S."/>
            <person name="Choi T."/>
            <person name="Kim D."/>
            <person name="Ryu S."/>
            <person name="Kim W."/>
        </authorList>
    </citation>
    <scope>NUCLEOTIDE SEQUENCE [LARGE SCALE GENOMIC DNA]</scope>
    <source>
        <tissue evidence="2">Muscle</tissue>
    </source>
</reference>
<name>A0A5B7H806_PORTR</name>
<keyword evidence="3" id="KW-1185">Reference proteome</keyword>
<dbReference type="Proteomes" id="UP000324222">
    <property type="component" value="Unassembled WGS sequence"/>
</dbReference>
<accession>A0A5B7H806</accession>
<evidence type="ECO:0000313" key="2">
    <source>
        <dbReference type="EMBL" id="MPC64924.1"/>
    </source>
</evidence>